<dbReference type="GO" id="GO:0004556">
    <property type="term" value="F:alpha-amylase activity"/>
    <property type="evidence" value="ECO:0007669"/>
    <property type="project" value="TreeGrafter"/>
</dbReference>
<feature type="domain" description="Glycosyl hydrolase family 13 catalytic" evidence="2">
    <location>
        <begin position="5"/>
        <end position="368"/>
    </location>
</feature>
<dbReference type="Gene3D" id="3.20.20.80">
    <property type="entry name" value="Glycosidases"/>
    <property type="match status" value="1"/>
</dbReference>
<organism evidence="3 4">
    <name type="scientific">Defluviitoga tunisiensis</name>
    <dbReference type="NCBI Taxonomy" id="1006576"/>
    <lineage>
        <taxon>Bacteria</taxon>
        <taxon>Thermotogati</taxon>
        <taxon>Thermotogota</taxon>
        <taxon>Thermotogae</taxon>
        <taxon>Petrotogales</taxon>
        <taxon>Petrotogaceae</taxon>
        <taxon>Defluviitoga</taxon>
    </lineage>
</organism>
<evidence type="ECO:0000259" key="2">
    <source>
        <dbReference type="SMART" id="SM00642"/>
    </source>
</evidence>
<evidence type="ECO:0000313" key="4">
    <source>
        <dbReference type="Proteomes" id="UP000032809"/>
    </source>
</evidence>
<proteinExistence type="inferred from homology"/>
<dbReference type="SMART" id="SM00642">
    <property type="entry name" value="Aamy"/>
    <property type="match status" value="1"/>
</dbReference>
<gene>
    <name evidence="3" type="ORF">DTL3_0289</name>
</gene>
<dbReference type="SUPFAM" id="SSF51445">
    <property type="entry name" value="(Trans)glycosidases"/>
    <property type="match status" value="1"/>
</dbReference>
<dbReference type="PANTHER" id="PTHR10357:SF179">
    <property type="entry name" value="NEUTRAL AND BASIC AMINO ACID TRANSPORT PROTEIN RBAT"/>
    <property type="match status" value="1"/>
</dbReference>
<dbReference type="InterPro" id="IPR017853">
    <property type="entry name" value="GH"/>
</dbReference>
<protein>
    <submittedName>
        <fullName evidence="3">Alpha amylase catalytic domain</fullName>
    </submittedName>
</protein>
<evidence type="ECO:0000313" key="3">
    <source>
        <dbReference type="EMBL" id="CEP77620.1"/>
    </source>
</evidence>
<dbReference type="RefSeq" id="WP_045087214.1">
    <property type="nucleotide sequence ID" value="NZ_LN824141.1"/>
</dbReference>
<dbReference type="STRING" id="1006576.DTL3_0289"/>
<dbReference type="EMBL" id="LN824141">
    <property type="protein sequence ID" value="CEP77620.1"/>
    <property type="molecule type" value="Genomic_DNA"/>
</dbReference>
<dbReference type="KEGG" id="dtn:DTL3_0289"/>
<comment type="similarity">
    <text evidence="1">Belongs to the glycosyl hydrolase 13 family.</text>
</comment>
<dbReference type="Proteomes" id="UP000032809">
    <property type="component" value="Chromosome I"/>
</dbReference>
<dbReference type="OrthoDB" id="9805159at2"/>
<sequence length="483" mass="56505">MNFYELYLRSFYDSNGDGLGDFQGLKKKIDYFCELGIDHIWLLPILKSPAFHGYTISDFYNVNPVYGTLQDLQEALNVGHKKGLKFILDLPINHVAVTSEWFQKALKGEEPYKHWFIWANEKADLNEKRHWDESKIWYRIGDKYFYGIFGPASPDLNFERKDLWKEIKKIFKYWLDIGFDGFRLDAAKHIFDFDTENMRFKYQHEKNVQFWKEMVSHIKSINRDAIVVSEVWDSPEIVRKYEGIFDIGFNFPLAEDIKMTLKSESTKKFVETLEKCMPEYFPDGVVQSVSGNFLTNHDMTRIISDLKNEEKVKLGFSIIYTLPGVPFIYYGEEIGMKGIPIDVNFTEDSQEPFQWYENGFGIGQTEWKGCKFNPPYSGTSVEEQINQIDSILNTIKTLIVFRKANPWIDEAKIKILNFDQNMVELCVYNQINEIRTYYNLKSSKSSVLLPNGEELLSIGENINNKNELVLSPYGVYSIKMIKQ</sequence>
<dbReference type="InterPro" id="IPR006047">
    <property type="entry name" value="GH13_cat_dom"/>
</dbReference>
<accession>A0A0C7P046</accession>
<keyword evidence="4" id="KW-1185">Reference proteome</keyword>
<name>A0A0C7P046_DEFTU</name>
<dbReference type="PANTHER" id="PTHR10357">
    <property type="entry name" value="ALPHA-AMYLASE FAMILY MEMBER"/>
    <property type="match status" value="1"/>
</dbReference>
<dbReference type="Pfam" id="PF00128">
    <property type="entry name" value="Alpha-amylase"/>
    <property type="match status" value="1"/>
</dbReference>
<dbReference type="GO" id="GO:0009313">
    <property type="term" value="P:oligosaccharide catabolic process"/>
    <property type="evidence" value="ECO:0007669"/>
    <property type="project" value="TreeGrafter"/>
</dbReference>
<evidence type="ECO:0000256" key="1">
    <source>
        <dbReference type="ARBA" id="ARBA00008061"/>
    </source>
</evidence>
<dbReference type="InterPro" id="IPR045857">
    <property type="entry name" value="O16G_dom_2"/>
</dbReference>
<reference evidence="4" key="1">
    <citation type="submission" date="2014-11" db="EMBL/GenBank/DDBJ databases">
        <authorList>
            <person name="Wibberg D."/>
        </authorList>
    </citation>
    <scope>NUCLEOTIDE SEQUENCE [LARGE SCALE GENOMIC DNA]</scope>
    <source>
        <strain evidence="4">L3</strain>
    </source>
</reference>
<dbReference type="AlphaFoldDB" id="A0A0C7P046"/>
<dbReference type="HOGENOM" id="CLU_006462_2_4_0"/>
<dbReference type="Gene3D" id="3.90.400.10">
    <property type="entry name" value="Oligo-1,6-glucosidase, Domain 2"/>
    <property type="match status" value="1"/>
</dbReference>